<dbReference type="VEuPathDB" id="AmoebaDB:EHI5A_027610"/>
<dbReference type="InParanoid" id="C4M8S5"/>
<keyword evidence="1" id="KW-0175">Coiled coil</keyword>
<sequence>MSLNLPCSPDDLKKIKLTKIEEYEKSKETKKIHLEQKVNSLITYNETQRKSISNLETQFNEFKKEIKDFDNDIRTVKNNPENKQIFNEIKELKEFKQKSLERIKQFENKTKQDNKSVLLELEKYKKDLKKLDLKQQQILDSITKLNKQVIQISQTQNKIQQITQNFETKLENIDTELCNPDRNGYFRDPEKLLTNPKFQRFTFSSFNLEDNCVVIKTLFDTNISGFKKNLFKECLEKHIHQTDLVVFYKFGTKFVMKRLFLNWELRENKNIYYGKMKAKHYSVIDDMFIYDLEFKSNGSVNFLVTENSEVYKSIDERKLIDFLENQTIAERICLFCLETKDKFNSKHQKTLTKYFTQLKKNTRHHYNISNEIYEEITYHNESQLNKYISSKDTFIFVSKTKNGKWNSSTNIYKIIYYNNPIDPIDKVFVFKRTDTPDSFCGMILLLVIVVGIIYLIFF</sequence>
<feature type="coiled-coil region" evidence="1">
    <location>
        <begin position="45"/>
        <end position="172"/>
    </location>
</feature>
<keyword evidence="4" id="KW-1185">Reference proteome</keyword>
<protein>
    <submittedName>
        <fullName evidence="3">Uncharacterized protein</fullName>
    </submittedName>
</protein>
<dbReference type="VEuPathDB" id="AmoebaDB:EHI8A_009620"/>
<evidence type="ECO:0000256" key="2">
    <source>
        <dbReference type="SAM" id="Phobius"/>
    </source>
</evidence>
<dbReference type="EMBL" id="DS571374">
    <property type="protein sequence ID" value="EAL44333.1"/>
    <property type="molecule type" value="Genomic_DNA"/>
</dbReference>
<dbReference type="VEuPathDB" id="AmoebaDB:EHI7A_012910"/>
<dbReference type="Proteomes" id="UP000001926">
    <property type="component" value="Partially assembled WGS sequence"/>
</dbReference>
<dbReference type="OrthoDB" id="30134at2759"/>
<proteinExistence type="predicted"/>
<gene>
    <name evidence="3" type="ORF">EHI_146940</name>
</gene>
<dbReference type="GeneID" id="3404011"/>
<keyword evidence="2" id="KW-1133">Transmembrane helix</keyword>
<feature type="transmembrane region" description="Helical" evidence="2">
    <location>
        <begin position="439"/>
        <end position="457"/>
    </location>
</feature>
<dbReference type="HOGENOM" id="CLU_597796_0_0_1"/>
<keyword evidence="2" id="KW-0472">Membrane</keyword>
<organism evidence="3 4">
    <name type="scientific">Entamoeba histolytica (strain ATCC 30459 / HM-1:IMSS / ABRM)</name>
    <dbReference type="NCBI Taxonomy" id="294381"/>
    <lineage>
        <taxon>Eukaryota</taxon>
        <taxon>Amoebozoa</taxon>
        <taxon>Evosea</taxon>
        <taxon>Archamoebae</taxon>
        <taxon>Mastigamoebida</taxon>
        <taxon>Entamoebidae</taxon>
        <taxon>Entamoeba</taxon>
    </lineage>
</organism>
<accession>C4M8S5</accession>
<dbReference type="VEuPathDB" id="AmoebaDB:EHI_146940"/>
<name>C4M8S5_ENTH1</name>
<evidence type="ECO:0000313" key="4">
    <source>
        <dbReference type="Proteomes" id="UP000001926"/>
    </source>
</evidence>
<evidence type="ECO:0000256" key="1">
    <source>
        <dbReference type="SAM" id="Coils"/>
    </source>
</evidence>
<dbReference type="KEGG" id="ehi:EHI_146940"/>
<evidence type="ECO:0000313" key="3">
    <source>
        <dbReference type="EMBL" id="EAL44333.1"/>
    </source>
</evidence>
<dbReference type="OMA" id="KCMENEN"/>
<dbReference type="AlphaFoldDB" id="C4M8S5"/>
<dbReference type="RefSeq" id="XP_649719.1">
    <property type="nucleotide sequence ID" value="XM_644627.1"/>
</dbReference>
<reference evidence="3" key="1">
    <citation type="journal article" date="2005" name="Nature">
        <title>The genome of the protist parasite Entamoeba histolytica.</title>
        <authorList>
            <person name="Loftus B."/>
            <person name="Anderson I."/>
            <person name="Davies R."/>
            <person name="Alsmark U.C."/>
            <person name="Samuelson J."/>
            <person name="Amedeo P."/>
            <person name="Roncaglia P."/>
            <person name="Berriman M."/>
            <person name="Hirt R.P."/>
            <person name="Mann B.J."/>
            <person name="Nozaki T."/>
            <person name="Suh B."/>
            <person name="Pop M."/>
            <person name="Duchene M."/>
            <person name="Ackers J."/>
            <person name="Tannich E."/>
            <person name="Leippe M."/>
            <person name="Hofer M."/>
            <person name="Bruchhaus I."/>
            <person name="Willhoeft U."/>
            <person name="Bhattacharya A."/>
            <person name="Chillingworth T."/>
            <person name="Churcher C."/>
            <person name="Hance Z."/>
            <person name="Harris B."/>
            <person name="Harris D."/>
            <person name="Jagels K."/>
            <person name="Moule S."/>
            <person name="Mungall K."/>
            <person name="Ormond D."/>
            <person name="Squares R."/>
            <person name="Whitehead S."/>
            <person name="Quail M.A."/>
            <person name="Rabbinowitsch E."/>
            <person name="Norbertczak H."/>
            <person name="Price C."/>
            <person name="Wang Z."/>
            <person name="Guillen N."/>
            <person name="Gilchrist C."/>
            <person name="Stroup S.E."/>
            <person name="Bhattacharya S."/>
            <person name="Lohia A."/>
            <person name="Foster P.G."/>
            <person name="Sicheritz-Ponten T."/>
            <person name="Weber C."/>
            <person name="Singh U."/>
            <person name="Mukherjee C."/>
            <person name="El-Sayed N.M."/>
            <person name="Petri W.A.Jr."/>
            <person name="Clark C.G."/>
            <person name="Embley T.M."/>
            <person name="Barrell B."/>
            <person name="Fraser C.M."/>
            <person name="Hall N."/>
        </authorList>
    </citation>
    <scope>NUCLEOTIDE SEQUENCE [LARGE SCALE GENOMIC DNA]</scope>
    <source>
        <strain evidence="3">HM-1:IMSS</strain>
    </source>
</reference>
<dbReference type="VEuPathDB" id="AmoebaDB:KM1_029230"/>
<reference evidence="3" key="2">
    <citation type="submission" date="2007-03" db="EMBL/GenBank/DDBJ databases">
        <authorList>
            <person name="Lorenzi H."/>
            <person name="Amedeo P."/>
            <person name="Inman J."/>
            <person name="Schobel S."/>
            <person name="Caler E."/>
        </authorList>
    </citation>
    <scope>GENOME REANNOTATION</scope>
    <source>
        <strain evidence="3">HM-1:IMSS</strain>
    </source>
</reference>
<keyword evidence="2" id="KW-0812">Transmembrane</keyword>